<sequence>MLAMEHFQCLPQYKDCSDAVFTDQVTMLSAAIIRHTDLETDAIPVNRRVHLAPRSLAVREHLGRSVAHTCLHDYFCILATTCTQLAPLAESLPPPNIGIQDIFTPTSPPSTGGGCECLISLSL</sequence>
<comment type="caution">
    <text evidence="1">The sequence shown here is derived from an EMBL/GenBank/DDBJ whole genome shotgun (WGS) entry which is preliminary data.</text>
</comment>
<name>A0A3S5A073_9PLAT</name>
<gene>
    <name evidence="1" type="ORF">PXEA_LOCUS4908</name>
</gene>
<accession>A0A3S5A073</accession>
<dbReference type="AlphaFoldDB" id="A0A3S5A073"/>
<proteinExistence type="predicted"/>
<reference evidence="1" key="1">
    <citation type="submission" date="2018-11" db="EMBL/GenBank/DDBJ databases">
        <authorList>
            <consortium name="Pathogen Informatics"/>
        </authorList>
    </citation>
    <scope>NUCLEOTIDE SEQUENCE</scope>
</reference>
<evidence type="ECO:0000313" key="2">
    <source>
        <dbReference type="Proteomes" id="UP000784294"/>
    </source>
</evidence>
<evidence type="ECO:0000313" key="1">
    <source>
        <dbReference type="EMBL" id="VEL11468.1"/>
    </source>
</evidence>
<protein>
    <submittedName>
        <fullName evidence="1">Uncharacterized protein</fullName>
    </submittedName>
</protein>
<dbReference type="Proteomes" id="UP000784294">
    <property type="component" value="Unassembled WGS sequence"/>
</dbReference>
<dbReference type="EMBL" id="CAAALY010011891">
    <property type="protein sequence ID" value="VEL11468.1"/>
    <property type="molecule type" value="Genomic_DNA"/>
</dbReference>
<organism evidence="1 2">
    <name type="scientific">Protopolystoma xenopodis</name>
    <dbReference type="NCBI Taxonomy" id="117903"/>
    <lineage>
        <taxon>Eukaryota</taxon>
        <taxon>Metazoa</taxon>
        <taxon>Spiralia</taxon>
        <taxon>Lophotrochozoa</taxon>
        <taxon>Platyhelminthes</taxon>
        <taxon>Monogenea</taxon>
        <taxon>Polyopisthocotylea</taxon>
        <taxon>Polystomatidea</taxon>
        <taxon>Polystomatidae</taxon>
        <taxon>Protopolystoma</taxon>
    </lineage>
</organism>
<keyword evidence="2" id="KW-1185">Reference proteome</keyword>